<reference evidence="2" key="1">
    <citation type="submission" date="2020-07" db="EMBL/GenBank/DDBJ databases">
        <title>Multicomponent nature underlies the extraordinary mechanical properties of spider dragline silk.</title>
        <authorList>
            <person name="Kono N."/>
            <person name="Nakamura H."/>
            <person name="Mori M."/>
            <person name="Yoshida Y."/>
            <person name="Ohtoshi R."/>
            <person name="Malay A.D."/>
            <person name="Moran D.A.P."/>
            <person name="Tomita M."/>
            <person name="Numata K."/>
            <person name="Arakawa K."/>
        </authorList>
    </citation>
    <scope>NUCLEOTIDE SEQUENCE</scope>
</reference>
<evidence type="ECO:0000313" key="2">
    <source>
        <dbReference type="EMBL" id="GFR27430.1"/>
    </source>
</evidence>
<proteinExistence type="predicted"/>
<gene>
    <name evidence="2" type="ORF">TNCT_424281</name>
</gene>
<feature type="compositionally biased region" description="Polar residues" evidence="1">
    <location>
        <begin position="32"/>
        <end position="50"/>
    </location>
</feature>
<name>A0A8X6LZ87_TRICU</name>
<sequence length="133" mass="15002">MRKYRSPVPQDYLLTFKSLVQNDLFPVMPDTRSPSSVTPTDRSTMFSTRTHTPETIPKQRSNPPSCFINRIARGIGLTALKKGDEKSGNRIWSTPLVAMTTQMKMNRPTPDPFIWATPSFSFGNGIKICLEHS</sequence>
<feature type="region of interest" description="Disordered" evidence="1">
    <location>
        <begin position="30"/>
        <end position="63"/>
    </location>
</feature>
<dbReference type="EMBL" id="BMAO01008910">
    <property type="protein sequence ID" value="GFR27430.1"/>
    <property type="molecule type" value="Genomic_DNA"/>
</dbReference>
<dbReference type="AlphaFoldDB" id="A0A8X6LZ87"/>
<protein>
    <submittedName>
        <fullName evidence="2">Uncharacterized protein</fullName>
    </submittedName>
</protein>
<accession>A0A8X6LZ87</accession>
<organism evidence="2 3">
    <name type="scientific">Trichonephila clavata</name>
    <name type="common">Joro spider</name>
    <name type="synonym">Nephila clavata</name>
    <dbReference type="NCBI Taxonomy" id="2740835"/>
    <lineage>
        <taxon>Eukaryota</taxon>
        <taxon>Metazoa</taxon>
        <taxon>Ecdysozoa</taxon>
        <taxon>Arthropoda</taxon>
        <taxon>Chelicerata</taxon>
        <taxon>Arachnida</taxon>
        <taxon>Araneae</taxon>
        <taxon>Araneomorphae</taxon>
        <taxon>Entelegynae</taxon>
        <taxon>Araneoidea</taxon>
        <taxon>Nephilidae</taxon>
        <taxon>Trichonephila</taxon>
    </lineage>
</organism>
<evidence type="ECO:0000313" key="3">
    <source>
        <dbReference type="Proteomes" id="UP000887116"/>
    </source>
</evidence>
<comment type="caution">
    <text evidence="2">The sequence shown here is derived from an EMBL/GenBank/DDBJ whole genome shotgun (WGS) entry which is preliminary data.</text>
</comment>
<evidence type="ECO:0000256" key="1">
    <source>
        <dbReference type="SAM" id="MobiDB-lite"/>
    </source>
</evidence>
<dbReference type="Proteomes" id="UP000887116">
    <property type="component" value="Unassembled WGS sequence"/>
</dbReference>
<keyword evidence="3" id="KW-1185">Reference proteome</keyword>